<protein>
    <submittedName>
        <fullName evidence="5">Helix-turn-helix domain-containing protein</fullName>
    </submittedName>
</protein>
<reference evidence="6" key="1">
    <citation type="journal article" date="2019" name="Int. J. Syst. Evol. Microbiol.">
        <title>The Global Catalogue of Microorganisms (GCM) 10K type strain sequencing project: providing services to taxonomists for standard genome sequencing and annotation.</title>
        <authorList>
            <consortium name="The Broad Institute Genomics Platform"/>
            <consortium name="The Broad Institute Genome Sequencing Center for Infectious Disease"/>
            <person name="Wu L."/>
            <person name="Ma J."/>
        </authorList>
    </citation>
    <scope>NUCLEOTIDE SEQUENCE [LARGE SCALE GENOMIC DNA]</scope>
    <source>
        <strain evidence="6">KCTC 22209</strain>
    </source>
</reference>
<dbReference type="SMART" id="SM00342">
    <property type="entry name" value="HTH_ARAC"/>
    <property type="match status" value="1"/>
</dbReference>
<evidence type="ECO:0000313" key="5">
    <source>
        <dbReference type="EMBL" id="MFD2904559.1"/>
    </source>
</evidence>
<dbReference type="Pfam" id="PF12833">
    <property type="entry name" value="HTH_18"/>
    <property type="match status" value="1"/>
</dbReference>
<sequence length="292" mass="33992">MVIKTENINTFTLNTIDPDHIGLVVFDLKDDYSCLQHLHLTNRRSFYTVIYLISGTIQLSIDGYLSKLECQQVISFGPGTQLQFPIEKEQKEGWIVLFEKPFVTARYNDHVLHHFNFLKKQKAEPQHVPFSEGLGLSMILETMQREYAYKHPDAKDILRSYLHIFLGTLGRSIFPEAIVGVKNEKEEKVLSFERLISEQYAKERLPSFYADRLFITTNYLNRLCQERRGKSAGQLIRQYVLLEAENLLIHSCKNISEISFELGFENVSYFITFFKKKFGVSPDGFRKNNSKI</sequence>
<dbReference type="InterPro" id="IPR020449">
    <property type="entry name" value="Tscrpt_reg_AraC-type_HTH"/>
</dbReference>
<feature type="domain" description="HTH araC/xylS-type" evidence="4">
    <location>
        <begin position="190"/>
        <end position="288"/>
    </location>
</feature>
<dbReference type="Proteomes" id="UP001597509">
    <property type="component" value="Unassembled WGS sequence"/>
</dbReference>
<name>A0ABW5YVR1_9SPHI</name>
<gene>
    <name evidence="5" type="ORF">ACFS6I_11520</name>
</gene>
<keyword evidence="3" id="KW-0804">Transcription</keyword>
<dbReference type="PRINTS" id="PR00032">
    <property type="entry name" value="HTHARAC"/>
</dbReference>
<dbReference type="PANTHER" id="PTHR43280">
    <property type="entry name" value="ARAC-FAMILY TRANSCRIPTIONAL REGULATOR"/>
    <property type="match status" value="1"/>
</dbReference>
<keyword evidence="2" id="KW-0238">DNA-binding</keyword>
<keyword evidence="6" id="KW-1185">Reference proteome</keyword>
<dbReference type="InterPro" id="IPR018060">
    <property type="entry name" value="HTH_AraC"/>
</dbReference>
<evidence type="ECO:0000256" key="3">
    <source>
        <dbReference type="ARBA" id="ARBA00023163"/>
    </source>
</evidence>
<dbReference type="EMBL" id="JBHUPE010000004">
    <property type="protein sequence ID" value="MFD2904559.1"/>
    <property type="molecule type" value="Genomic_DNA"/>
</dbReference>
<dbReference type="Gene3D" id="1.10.10.60">
    <property type="entry name" value="Homeodomain-like"/>
    <property type="match status" value="1"/>
</dbReference>
<proteinExistence type="predicted"/>
<dbReference type="PROSITE" id="PS01124">
    <property type="entry name" value="HTH_ARAC_FAMILY_2"/>
    <property type="match status" value="1"/>
</dbReference>
<evidence type="ECO:0000259" key="4">
    <source>
        <dbReference type="PROSITE" id="PS01124"/>
    </source>
</evidence>
<evidence type="ECO:0000256" key="1">
    <source>
        <dbReference type="ARBA" id="ARBA00023015"/>
    </source>
</evidence>
<accession>A0ABW5YVR1</accession>
<evidence type="ECO:0000313" key="6">
    <source>
        <dbReference type="Proteomes" id="UP001597509"/>
    </source>
</evidence>
<dbReference type="InterPro" id="IPR009057">
    <property type="entry name" value="Homeodomain-like_sf"/>
</dbReference>
<dbReference type="PANTHER" id="PTHR43280:SF32">
    <property type="entry name" value="TRANSCRIPTIONAL REGULATORY PROTEIN"/>
    <property type="match status" value="1"/>
</dbReference>
<dbReference type="SUPFAM" id="SSF46689">
    <property type="entry name" value="Homeodomain-like"/>
    <property type="match status" value="1"/>
</dbReference>
<keyword evidence="1" id="KW-0805">Transcription regulation</keyword>
<comment type="caution">
    <text evidence="5">The sequence shown here is derived from an EMBL/GenBank/DDBJ whole genome shotgun (WGS) entry which is preliminary data.</text>
</comment>
<organism evidence="5 6">
    <name type="scientific">Sphingobacterium anhuiense</name>
    <dbReference type="NCBI Taxonomy" id="493780"/>
    <lineage>
        <taxon>Bacteria</taxon>
        <taxon>Pseudomonadati</taxon>
        <taxon>Bacteroidota</taxon>
        <taxon>Sphingobacteriia</taxon>
        <taxon>Sphingobacteriales</taxon>
        <taxon>Sphingobacteriaceae</taxon>
        <taxon>Sphingobacterium</taxon>
    </lineage>
</organism>
<dbReference type="RefSeq" id="WP_380920632.1">
    <property type="nucleotide sequence ID" value="NZ_JBHUPE010000004.1"/>
</dbReference>
<evidence type="ECO:0000256" key="2">
    <source>
        <dbReference type="ARBA" id="ARBA00023125"/>
    </source>
</evidence>